<feature type="compositionally biased region" description="Basic and acidic residues" evidence="1">
    <location>
        <begin position="66"/>
        <end position="89"/>
    </location>
</feature>
<feature type="region of interest" description="Disordered" evidence="1">
    <location>
        <begin position="14"/>
        <end position="101"/>
    </location>
</feature>
<dbReference type="CDD" id="cd17470">
    <property type="entry name" value="T3SS_Flik_C"/>
    <property type="match status" value="1"/>
</dbReference>
<proteinExistence type="predicted"/>
<protein>
    <submittedName>
        <fullName evidence="3">Flagellar hook-length control protein FliK</fullName>
    </submittedName>
</protein>
<dbReference type="AlphaFoldDB" id="A0A939D9Y2"/>
<dbReference type="Pfam" id="PF02120">
    <property type="entry name" value="Flg_hook"/>
    <property type="match status" value="1"/>
</dbReference>
<feature type="domain" description="Flagellar hook-length control protein-like C-terminal" evidence="2">
    <location>
        <begin position="268"/>
        <end position="319"/>
    </location>
</feature>
<accession>A0A939D9Y2</accession>
<keyword evidence="4" id="KW-1185">Reference proteome</keyword>
<sequence length="396" mass="43041">MNADMLFQTAAKLTSGMKAGSSQSLNDLVSGSYSSSGNSQQESFKSEMDKAFDRKNNNTKPVGNSGKDKLSRKDAFKQDPKRPDVEDASSRQQELAAAQTQVQNPVDENKIMISEMGDVPQAEESGLVQLLAGQNVQIQGDSLKKLTSQLTKAGEEQLVSLPFQSNIDTVKSALLKEAAPQQSTNQTIISQQAASTAPENTEADSSVKNFVKGQLMPDTKSDSTEANPQEVPLMVKPELLDPSKVNIKVADAPVDTTQSNLADQMADKIIYKMNEGKQEFDLQLNPKELGKLNIKLTFENGSAQVLITCSNSKAQNMIALLTDNIRGILEANTGLTSTVHLKQEDMLQSQYDQDSHNREGSTNQNGRQEEKEKASEDLSFVDKLRLGLIDSLGLAG</sequence>
<keyword evidence="3" id="KW-0966">Cell projection</keyword>
<feature type="compositionally biased region" description="Low complexity" evidence="1">
    <location>
        <begin position="24"/>
        <end position="43"/>
    </location>
</feature>
<gene>
    <name evidence="3" type="ORF">JYB65_10370</name>
</gene>
<dbReference type="InterPro" id="IPR038610">
    <property type="entry name" value="FliK-like_C_sf"/>
</dbReference>
<comment type="caution">
    <text evidence="3">The sequence shown here is derived from an EMBL/GenBank/DDBJ whole genome shotgun (WGS) entry which is preliminary data.</text>
</comment>
<dbReference type="Gene3D" id="3.30.750.140">
    <property type="match status" value="1"/>
</dbReference>
<evidence type="ECO:0000256" key="1">
    <source>
        <dbReference type="SAM" id="MobiDB-lite"/>
    </source>
</evidence>
<evidence type="ECO:0000259" key="2">
    <source>
        <dbReference type="Pfam" id="PF02120"/>
    </source>
</evidence>
<keyword evidence="3" id="KW-0969">Cilium</keyword>
<dbReference type="EMBL" id="JAFJZZ010000004">
    <property type="protein sequence ID" value="MBN7773767.1"/>
    <property type="molecule type" value="Genomic_DNA"/>
</dbReference>
<dbReference type="InterPro" id="IPR021136">
    <property type="entry name" value="Flagellar_hook_control-like_C"/>
</dbReference>
<name>A0A939D9Y2_CLOAM</name>
<feature type="compositionally biased region" description="Basic and acidic residues" evidence="1">
    <location>
        <begin position="367"/>
        <end position="376"/>
    </location>
</feature>
<reference evidence="3" key="1">
    <citation type="submission" date="2021-02" db="EMBL/GenBank/DDBJ databases">
        <title>Abyssanaerobacter marinus gen.nov., sp., nov, anaerobic bacterium isolated from the Onnuri vent field of Indian Ocean and suggestion of Mogibacteriaceae fam. nov., and proposal of reclassification of ambiguous this family's genus member.</title>
        <authorList>
            <person name="Kim Y.J."/>
            <person name="Yang J.-A."/>
        </authorList>
    </citation>
    <scope>NUCLEOTIDE SEQUENCE</scope>
    <source>
        <strain evidence="3">DSM 2634</strain>
    </source>
</reference>
<organism evidence="3 4">
    <name type="scientific">Clostridium aminobutyricum</name>
    <dbReference type="NCBI Taxonomy" id="33953"/>
    <lineage>
        <taxon>Bacteria</taxon>
        <taxon>Bacillati</taxon>
        <taxon>Bacillota</taxon>
        <taxon>Clostridia</taxon>
        <taxon>Eubacteriales</taxon>
        <taxon>Clostridiaceae</taxon>
        <taxon>Clostridium</taxon>
    </lineage>
</organism>
<feature type="region of interest" description="Disordered" evidence="1">
    <location>
        <begin position="348"/>
        <end position="376"/>
    </location>
</feature>
<feature type="compositionally biased region" description="Polar residues" evidence="1">
    <location>
        <begin position="90"/>
        <end position="101"/>
    </location>
</feature>
<evidence type="ECO:0000313" key="3">
    <source>
        <dbReference type="EMBL" id="MBN7773767.1"/>
    </source>
</evidence>
<keyword evidence="3" id="KW-0282">Flagellum</keyword>
<evidence type="ECO:0000313" key="4">
    <source>
        <dbReference type="Proteomes" id="UP000664545"/>
    </source>
</evidence>
<feature type="compositionally biased region" description="Basic and acidic residues" evidence="1">
    <location>
        <begin position="44"/>
        <end position="56"/>
    </location>
</feature>
<dbReference type="RefSeq" id="WP_206582603.1">
    <property type="nucleotide sequence ID" value="NZ_JAFJZZ010000004.1"/>
</dbReference>
<dbReference type="Proteomes" id="UP000664545">
    <property type="component" value="Unassembled WGS sequence"/>
</dbReference>